<evidence type="ECO:0000313" key="2">
    <source>
        <dbReference type="EMBL" id="SFA96288.1"/>
    </source>
</evidence>
<evidence type="ECO:0000313" key="3">
    <source>
        <dbReference type="Proteomes" id="UP000198796"/>
    </source>
</evidence>
<keyword evidence="1" id="KW-0732">Signal</keyword>
<dbReference type="OrthoDB" id="7304934at2"/>
<feature type="chain" id="PRO_5011486647" evidence="1">
    <location>
        <begin position="18"/>
        <end position="128"/>
    </location>
</feature>
<proteinExistence type="predicted"/>
<dbReference type="STRING" id="871651.SAMN05421688_1906"/>
<gene>
    <name evidence="2" type="ORF">SAMN05421688_1906</name>
</gene>
<sequence length="128" mass="14672">MIAAILLLLFLNSPVWAMSADEFAARVEGHTFQYRHDGQPHGIEEYLENRRVRWSLMDGLCKEGHWYEAGTQICFVYEDDPDAPHCWTFEEDTAGLRAITLDSNGRREVYDAFQSDEEMICLGPEVGV</sequence>
<organism evidence="2 3">
    <name type="scientific">Poseidonocella pacifica</name>
    <dbReference type="NCBI Taxonomy" id="871651"/>
    <lineage>
        <taxon>Bacteria</taxon>
        <taxon>Pseudomonadati</taxon>
        <taxon>Pseudomonadota</taxon>
        <taxon>Alphaproteobacteria</taxon>
        <taxon>Rhodobacterales</taxon>
        <taxon>Roseobacteraceae</taxon>
        <taxon>Poseidonocella</taxon>
    </lineage>
</organism>
<dbReference type="Proteomes" id="UP000198796">
    <property type="component" value="Unassembled WGS sequence"/>
</dbReference>
<feature type="signal peptide" evidence="1">
    <location>
        <begin position="1"/>
        <end position="17"/>
    </location>
</feature>
<accession>A0A1I0X7I1</accession>
<dbReference type="AlphaFoldDB" id="A0A1I0X7I1"/>
<evidence type="ECO:0000256" key="1">
    <source>
        <dbReference type="SAM" id="SignalP"/>
    </source>
</evidence>
<reference evidence="2 3" key="1">
    <citation type="submission" date="2016-10" db="EMBL/GenBank/DDBJ databases">
        <authorList>
            <person name="de Groot N.N."/>
        </authorList>
    </citation>
    <scope>NUCLEOTIDE SEQUENCE [LARGE SCALE GENOMIC DNA]</scope>
    <source>
        <strain evidence="2 3">DSM 29316</strain>
    </source>
</reference>
<name>A0A1I0X7I1_9RHOB</name>
<dbReference type="RefSeq" id="WP_092063708.1">
    <property type="nucleotide sequence ID" value="NZ_FOJU01000003.1"/>
</dbReference>
<protein>
    <submittedName>
        <fullName evidence="2">Uncharacterized protein</fullName>
    </submittedName>
</protein>
<keyword evidence="3" id="KW-1185">Reference proteome</keyword>
<dbReference type="EMBL" id="FOJU01000003">
    <property type="protein sequence ID" value="SFA96288.1"/>
    <property type="molecule type" value="Genomic_DNA"/>
</dbReference>